<gene>
    <name evidence="1" type="ORF">BA011_33945</name>
    <name evidence="2" type="ORF">BMW22_26200</name>
</gene>
<evidence type="ECO:0000313" key="1">
    <source>
        <dbReference type="EMBL" id="ANP90915.1"/>
    </source>
</evidence>
<name>A0A1B1CMB7_RHILE</name>
<evidence type="ECO:0000313" key="4">
    <source>
        <dbReference type="Proteomes" id="UP000183050"/>
    </source>
</evidence>
<protein>
    <submittedName>
        <fullName evidence="1">Uncharacterized protein</fullName>
    </submittedName>
</protein>
<dbReference type="Proteomes" id="UP000092691">
    <property type="component" value="Plasmid unnamed3"/>
</dbReference>
<evidence type="ECO:0000313" key="3">
    <source>
        <dbReference type="Proteomes" id="UP000092691"/>
    </source>
</evidence>
<geneLocation type="plasmid" evidence="1 3">
    <name>unnamed3</name>
</geneLocation>
<sequence length="79" mass="8969">MKSEEAREQVVLTVDYPVAQKSESFPPPQHRLKTSVRSTRRVEGLEAAVFGHVLLHPMLTGERYLSSEDDDPEFAEVED</sequence>
<reference evidence="1 3" key="1">
    <citation type="submission" date="2016-06" db="EMBL/GenBank/DDBJ databases">
        <title>Microsymbionts genomes from the relict species Vavilovia formosa.</title>
        <authorList>
            <person name="Chirak E."/>
            <person name="Kimeklis A."/>
            <person name="Andronov E."/>
        </authorList>
    </citation>
    <scope>NUCLEOTIDE SEQUENCE [LARGE SCALE GENOMIC DNA]</scope>
    <source>
        <strain evidence="1 3">Vaf10</strain>
        <plasmid evidence="3">Plasmid unnamed3</plasmid>
        <plasmid evidence="1">unnamed3</plasmid>
    </source>
</reference>
<geneLocation type="plasmid" evidence="2">
    <name>unnamed1</name>
</geneLocation>
<reference evidence="2 4" key="2">
    <citation type="submission" date="2016-11" db="EMBL/GenBank/DDBJ databases">
        <title>Rhizobium leguminosarum bv. viciae strain Vaf12 isolated from Vavilovia formosa root nodules from Russia, Dagestan.</title>
        <authorList>
            <person name="Kimeklis A."/>
        </authorList>
    </citation>
    <scope>NUCLEOTIDE SEQUENCE [LARGE SCALE GENOMIC DNA]</scope>
    <source>
        <strain evidence="2 4">Vaf-108</strain>
        <plasmid evidence="4">Plasmid unnamed1</plasmid>
        <plasmid evidence="2">unnamed1</plasmid>
    </source>
</reference>
<dbReference type="EMBL" id="CP016290">
    <property type="protein sequence ID" value="ANP90915.1"/>
    <property type="molecule type" value="Genomic_DNA"/>
</dbReference>
<dbReference type="Proteomes" id="UP000183050">
    <property type="component" value="Plasmid unnamed1"/>
</dbReference>
<keyword evidence="1" id="KW-0614">Plasmid</keyword>
<proteinExistence type="predicted"/>
<dbReference type="EMBL" id="CP018229">
    <property type="protein sequence ID" value="API55119.1"/>
    <property type="molecule type" value="Genomic_DNA"/>
</dbReference>
<dbReference type="AlphaFoldDB" id="A0A1B1CMB7"/>
<evidence type="ECO:0000313" key="2">
    <source>
        <dbReference type="EMBL" id="API55119.1"/>
    </source>
</evidence>
<accession>A0A1B1CMB7</accession>
<organism evidence="1 3">
    <name type="scientific">Rhizobium leguminosarum</name>
    <dbReference type="NCBI Taxonomy" id="384"/>
    <lineage>
        <taxon>Bacteria</taxon>
        <taxon>Pseudomonadati</taxon>
        <taxon>Pseudomonadota</taxon>
        <taxon>Alphaproteobacteria</taxon>
        <taxon>Hyphomicrobiales</taxon>
        <taxon>Rhizobiaceae</taxon>
        <taxon>Rhizobium/Agrobacterium group</taxon>
        <taxon>Rhizobium</taxon>
    </lineage>
</organism>